<protein>
    <submittedName>
        <fullName evidence="2">Uncharacterized protein</fullName>
    </submittedName>
</protein>
<reference evidence="2 3" key="1">
    <citation type="journal article" date="2014" name="Int. J. Syst. Evol. Microbiol.">
        <title>Complete genome sequence of Corynebacterium casei LMG S-19264T (=DSM 44701T), isolated from a smear-ripened cheese.</title>
        <authorList>
            <consortium name="US DOE Joint Genome Institute (JGI-PGF)"/>
            <person name="Walter F."/>
            <person name="Albersmeier A."/>
            <person name="Kalinowski J."/>
            <person name="Ruckert C."/>
        </authorList>
    </citation>
    <scope>NUCLEOTIDE SEQUENCE [LARGE SCALE GENOMIC DNA]</scope>
    <source>
        <strain evidence="2 3">CGMCC 1.15286</strain>
    </source>
</reference>
<name>A0A917GP64_9BACL</name>
<comment type="caution">
    <text evidence="2">The sequence shown here is derived from an EMBL/GenBank/DDBJ whole genome shotgun (WGS) entry which is preliminary data.</text>
</comment>
<dbReference type="Proteomes" id="UP000600247">
    <property type="component" value="Unassembled WGS sequence"/>
</dbReference>
<gene>
    <name evidence="2" type="ORF">GCM10010918_01240</name>
</gene>
<sequence>MTEPSLRDKLSKVMAERSANAEPQPEQLPETEKPLTKQEEANAEWKAFYAAVRAQMLKMRE</sequence>
<accession>A0A917GP64</accession>
<evidence type="ECO:0000313" key="3">
    <source>
        <dbReference type="Proteomes" id="UP000600247"/>
    </source>
</evidence>
<feature type="compositionally biased region" description="Basic and acidic residues" evidence="1">
    <location>
        <begin position="30"/>
        <end position="39"/>
    </location>
</feature>
<feature type="region of interest" description="Disordered" evidence="1">
    <location>
        <begin position="1"/>
        <end position="39"/>
    </location>
</feature>
<dbReference type="RefSeq" id="WP_188887019.1">
    <property type="nucleotide sequence ID" value="NZ_BMHY01000001.1"/>
</dbReference>
<organism evidence="2 3">
    <name type="scientific">Paenibacillus radicis</name>
    <name type="common">ex Gao et al. 2016</name>
    <dbReference type="NCBI Taxonomy" id="1737354"/>
    <lineage>
        <taxon>Bacteria</taxon>
        <taxon>Bacillati</taxon>
        <taxon>Bacillota</taxon>
        <taxon>Bacilli</taxon>
        <taxon>Bacillales</taxon>
        <taxon>Paenibacillaceae</taxon>
        <taxon>Paenibacillus</taxon>
    </lineage>
</organism>
<evidence type="ECO:0000256" key="1">
    <source>
        <dbReference type="SAM" id="MobiDB-lite"/>
    </source>
</evidence>
<dbReference type="EMBL" id="BMHY01000001">
    <property type="protein sequence ID" value="GGG52308.1"/>
    <property type="molecule type" value="Genomic_DNA"/>
</dbReference>
<dbReference type="AlphaFoldDB" id="A0A917GP64"/>
<keyword evidence="3" id="KW-1185">Reference proteome</keyword>
<feature type="compositionally biased region" description="Basic and acidic residues" evidence="1">
    <location>
        <begin position="1"/>
        <end position="15"/>
    </location>
</feature>
<proteinExistence type="predicted"/>
<evidence type="ECO:0000313" key="2">
    <source>
        <dbReference type="EMBL" id="GGG52308.1"/>
    </source>
</evidence>